<evidence type="ECO:0000313" key="1">
    <source>
        <dbReference type="EMBL" id="MBB4939777.1"/>
    </source>
</evidence>
<dbReference type="AlphaFoldDB" id="A0A7W7W9V4"/>
<keyword evidence="2" id="KW-1185">Reference proteome</keyword>
<evidence type="ECO:0000313" key="2">
    <source>
        <dbReference type="Proteomes" id="UP000534286"/>
    </source>
</evidence>
<accession>A0A7W7W9V4</accession>
<dbReference type="Proteomes" id="UP000534286">
    <property type="component" value="Unassembled WGS sequence"/>
</dbReference>
<name>A0A7W7W9V4_9ACTN</name>
<organism evidence="1 2">
    <name type="scientific">Streptosporangium album</name>
    <dbReference type="NCBI Taxonomy" id="47479"/>
    <lineage>
        <taxon>Bacteria</taxon>
        <taxon>Bacillati</taxon>
        <taxon>Actinomycetota</taxon>
        <taxon>Actinomycetes</taxon>
        <taxon>Streptosporangiales</taxon>
        <taxon>Streptosporangiaceae</taxon>
        <taxon>Streptosporangium</taxon>
    </lineage>
</organism>
<dbReference type="EMBL" id="JACHJU010000001">
    <property type="protein sequence ID" value="MBB4939777.1"/>
    <property type="molecule type" value="Genomic_DNA"/>
</dbReference>
<protein>
    <submittedName>
        <fullName evidence="1">Uncharacterized protein</fullName>
    </submittedName>
</protein>
<gene>
    <name evidence="1" type="ORF">FHR32_004082</name>
</gene>
<proteinExistence type="predicted"/>
<reference evidence="1 2" key="1">
    <citation type="submission" date="2020-08" db="EMBL/GenBank/DDBJ databases">
        <title>Sequencing the genomes of 1000 actinobacteria strains.</title>
        <authorList>
            <person name="Klenk H.-P."/>
        </authorList>
    </citation>
    <scope>NUCLEOTIDE SEQUENCE [LARGE SCALE GENOMIC DNA]</scope>
    <source>
        <strain evidence="1 2">DSM 43023</strain>
    </source>
</reference>
<sequence length="60" mass="5936">MGTGAFGGPLRRQKATSAVVASATAGAMRLARAVSCDLASTTLEPAFTTVTSGQMSYGPG</sequence>
<comment type="caution">
    <text evidence="1">The sequence shown here is derived from an EMBL/GenBank/DDBJ whole genome shotgun (WGS) entry which is preliminary data.</text>
</comment>
<dbReference type="RefSeq" id="WP_184755695.1">
    <property type="nucleotide sequence ID" value="NZ_BAABEK010000016.1"/>
</dbReference>